<name>A0AAN6ZI37_9PEZI</name>
<protein>
    <submittedName>
        <fullName evidence="1">PEBP-like protein</fullName>
    </submittedName>
</protein>
<dbReference type="EMBL" id="MU853401">
    <property type="protein sequence ID" value="KAK4138384.1"/>
    <property type="molecule type" value="Genomic_DNA"/>
</dbReference>
<sequence length="185" mass="20702">VIDDFSPSLSLHVKWPSDDQAWLGNTLRPDDLQDEPTISLHDIQASSSHPERVPMTYVITLTDPDAPSRDNPEWSEYCHWVAWGRLKPAPCDPRNPAPCPPVLGDVHEVMPYQPPGPPRGTGEHRYVFLAFVPSNGTGDELHLSTPPARKHWGYETEGTKRTGVRKWARENGLAPVAANFIYAKH</sequence>
<dbReference type="CDD" id="cd00866">
    <property type="entry name" value="PEBP_euk"/>
    <property type="match status" value="1"/>
</dbReference>
<dbReference type="GO" id="GO:0046578">
    <property type="term" value="P:regulation of Ras protein signal transduction"/>
    <property type="evidence" value="ECO:0007669"/>
    <property type="project" value="TreeGrafter"/>
</dbReference>
<comment type="caution">
    <text evidence="1">The sequence shown here is derived from an EMBL/GenBank/DDBJ whole genome shotgun (WGS) entry which is preliminary data.</text>
</comment>
<reference evidence="1" key="1">
    <citation type="journal article" date="2023" name="Mol. Phylogenet. Evol.">
        <title>Genome-scale phylogeny and comparative genomics of the fungal order Sordariales.</title>
        <authorList>
            <person name="Hensen N."/>
            <person name="Bonometti L."/>
            <person name="Westerberg I."/>
            <person name="Brannstrom I.O."/>
            <person name="Guillou S."/>
            <person name="Cros-Aarteil S."/>
            <person name="Calhoun S."/>
            <person name="Haridas S."/>
            <person name="Kuo A."/>
            <person name="Mondo S."/>
            <person name="Pangilinan J."/>
            <person name="Riley R."/>
            <person name="LaButti K."/>
            <person name="Andreopoulos B."/>
            <person name="Lipzen A."/>
            <person name="Chen C."/>
            <person name="Yan M."/>
            <person name="Daum C."/>
            <person name="Ng V."/>
            <person name="Clum A."/>
            <person name="Steindorff A."/>
            <person name="Ohm R.A."/>
            <person name="Martin F."/>
            <person name="Silar P."/>
            <person name="Natvig D.O."/>
            <person name="Lalanne C."/>
            <person name="Gautier V."/>
            <person name="Ament-Velasquez S.L."/>
            <person name="Kruys A."/>
            <person name="Hutchinson M.I."/>
            <person name="Powell A.J."/>
            <person name="Barry K."/>
            <person name="Miller A.N."/>
            <person name="Grigoriev I.V."/>
            <person name="Debuchy R."/>
            <person name="Gladieux P."/>
            <person name="Hiltunen Thoren M."/>
            <person name="Johannesson H."/>
        </authorList>
    </citation>
    <scope>NUCLEOTIDE SEQUENCE</scope>
    <source>
        <strain evidence="1">CBS 123565</strain>
    </source>
</reference>
<keyword evidence="2" id="KW-1185">Reference proteome</keyword>
<feature type="non-terminal residue" evidence="1">
    <location>
        <position position="1"/>
    </location>
</feature>
<organism evidence="1 2">
    <name type="scientific">Trichocladium antarcticum</name>
    <dbReference type="NCBI Taxonomy" id="1450529"/>
    <lineage>
        <taxon>Eukaryota</taxon>
        <taxon>Fungi</taxon>
        <taxon>Dikarya</taxon>
        <taxon>Ascomycota</taxon>
        <taxon>Pezizomycotina</taxon>
        <taxon>Sordariomycetes</taxon>
        <taxon>Sordariomycetidae</taxon>
        <taxon>Sordariales</taxon>
        <taxon>Chaetomiaceae</taxon>
        <taxon>Trichocladium</taxon>
    </lineage>
</organism>
<dbReference type="Gene3D" id="3.90.280.10">
    <property type="entry name" value="PEBP-like"/>
    <property type="match status" value="1"/>
</dbReference>
<dbReference type="SUPFAM" id="SSF49777">
    <property type="entry name" value="PEBP-like"/>
    <property type="match status" value="1"/>
</dbReference>
<dbReference type="Proteomes" id="UP001304895">
    <property type="component" value="Unassembled WGS sequence"/>
</dbReference>
<dbReference type="InterPro" id="IPR008914">
    <property type="entry name" value="PEBP"/>
</dbReference>
<proteinExistence type="predicted"/>
<dbReference type="GO" id="GO:0030162">
    <property type="term" value="P:regulation of proteolysis"/>
    <property type="evidence" value="ECO:0007669"/>
    <property type="project" value="TreeGrafter"/>
</dbReference>
<accession>A0AAN6ZI37</accession>
<dbReference type="InterPro" id="IPR035810">
    <property type="entry name" value="PEBP_euk"/>
</dbReference>
<dbReference type="PANTHER" id="PTHR11362:SF148">
    <property type="entry name" value="CARBOXYPEPTIDASE Y INHIBITOR"/>
    <property type="match status" value="1"/>
</dbReference>
<evidence type="ECO:0000313" key="2">
    <source>
        <dbReference type="Proteomes" id="UP001304895"/>
    </source>
</evidence>
<reference evidence="1" key="2">
    <citation type="submission" date="2023-05" db="EMBL/GenBank/DDBJ databases">
        <authorList>
            <consortium name="Lawrence Berkeley National Laboratory"/>
            <person name="Steindorff A."/>
            <person name="Hensen N."/>
            <person name="Bonometti L."/>
            <person name="Westerberg I."/>
            <person name="Brannstrom I.O."/>
            <person name="Guillou S."/>
            <person name="Cros-Aarteil S."/>
            <person name="Calhoun S."/>
            <person name="Haridas S."/>
            <person name="Kuo A."/>
            <person name="Mondo S."/>
            <person name="Pangilinan J."/>
            <person name="Riley R."/>
            <person name="Labutti K."/>
            <person name="Andreopoulos B."/>
            <person name="Lipzen A."/>
            <person name="Chen C."/>
            <person name="Yanf M."/>
            <person name="Daum C."/>
            <person name="Ng V."/>
            <person name="Clum A."/>
            <person name="Ohm R."/>
            <person name="Martin F."/>
            <person name="Silar P."/>
            <person name="Natvig D."/>
            <person name="Lalanne C."/>
            <person name="Gautier V."/>
            <person name="Ament-Velasquez S.L."/>
            <person name="Kruys A."/>
            <person name="Hutchinson M.I."/>
            <person name="Powell A.J."/>
            <person name="Barry K."/>
            <person name="Miller A.N."/>
            <person name="Grigoriev I.V."/>
            <person name="Debuchy R."/>
            <person name="Gladieux P."/>
            <person name="Thoren M.H."/>
            <person name="Johannesson H."/>
        </authorList>
    </citation>
    <scope>NUCLEOTIDE SEQUENCE</scope>
    <source>
        <strain evidence="1">CBS 123565</strain>
    </source>
</reference>
<dbReference type="GO" id="GO:0005543">
    <property type="term" value="F:phospholipid binding"/>
    <property type="evidence" value="ECO:0007669"/>
    <property type="project" value="TreeGrafter"/>
</dbReference>
<dbReference type="PANTHER" id="PTHR11362">
    <property type="entry name" value="PHOSPHATIDYLETHANOLAMINE-BINDING PROTEIN"/>
    <property type="match status" value="1"/>
</dbReference>
<dbReference type="GO" id="GO:0030414">
    <property type="term" value="F:peptidase inhibitor activity"/>
    <property type="evidence" value="ECO:0007669"/>
    <property type="project" value="TreeGrafter"/>
</dbReference>
<dbReference type="AlphaFoldDB" id="A0AAN6ZI37"/>
<evidence type="ECO:0000313" key="1">
    <source>
        <dbReference type="EMBL" id="KAK4138384.1"/>
    </source>
</evidence>
<gene>
    <name evidence="1" type="ORF">BT67DRAFT_368965</name>
</gene>
<dbReference type="InterPro" id="IPR036610">
    <property type="entry name" value="PEBP-like_sf"/>
</dbReference>
<dbReference type="Pfam" id="PF01161">
    <property type="entry name" value="PBP"/>
    <property type="match status" value="1"/>
</dbReference>